<reference evidence="2" key="1">
    <citation type="submission" date="2020-02" db="EMBL/GenBank/DDBJ databases">
        <authorList>
            <person name="Meier V. D."/>
        </authorList>
    </citation>
    <scope>NUCLEOTIDE SEQUENCE</scope>
    <source>
        <strain evidence="2">AVDCRST_MAG66</strain>
    </source>
</reference>
<accession>A0A6J4NNZ7</accession>
<evidence type="ECO:0000313" key="2">
    <source>
        <dbReference type="EMBL" id="CAA9387921.1"/>
    </source>
</evidence>
<dbReference type="AlphaFoldDB" id="A0A6J4NNZ7"/>
<feature type="region of interest" description="Disordered" evidence="1">
    <location>
        <begin position="1"/>
        <end position="55"/>
    </location>
</feature>
<proteinExistence type="predicted"/>
<sequence>MPLMNRLKSFLNSPQGRRTVESAGRAAAGRSGRTGRRPSRGGGLLSRFLGSRRGI</sequence>
<dbReference type="EMBL" id="CADCUS010000106">
    <property type="protein sequence ID" value="CAA9387921.1"/>
    <property type="molecule type" value="Genomic_DNA"/>
</dbReference>
<feature type="compositionally biased region" description="Low complexity" evidence="1">
    <location>
        <begin position="45"/>
        <end position="55"/>
    </location>
</feature>
<feature type="compositionally biased region" description="Low complexity" evidence="1">
    <location>
        <begin position="22"/>
        <end position="31"/>
    </location>
</feature>
<gene>
    <name evidence="2" type="ORF">AVDCRST_MAG66-733</name>
</gene>
<protein>
    <submittedName>
        <fullName evidence="2">Uncharacterized protein</fullName>
    </submittedName>
</protein>
<organism evidence="2">
    <name type="scientific">uncultured Pseudonocardia sp</name>
    <dbReference type="NCBI Taxonomy" id="211455"/>
    <lineage>
        <taxon>Bacteria</taxon>
        <taxon>Bacillati</taxon>
        <taxon>Actinomycetota</taxon>
        <taxon>Actinomycetes</taxon>
        <taxon>Pseudonocardiales</taxon>
        <taxon>Pseudonocardiaceae</taxon>
        <taxon>Pseudonocardia</taxon>
        <taxon>environmental samples</taxon>
    </lineage>
</organism>
<name>A0A6J4NNZ7_9PSEU</name>
<evidence type="ECO:0000256" key="1">
    <source>
        <dbReference type="SAM" id="MobiDB-lite"/>
    </source>
</evidence>